<comment type="similarity">
    <text evidence="6 15">In the C-terminal section; belongs to the PRA-PH family.</text>
</comment>
<dbReference type="Gene3D" id="3.10.20.810">
    <property type="entry name" value="Phosphoribosyl-AMP cyclohydrolase"/>
    <property type="match status" value="1"/>
</dbReference>
<evidence type="ECO:0000313" key="18">
    <source>
        <dbReference type="EMBL" id="QBR83479.1"/>
    </source>
</evidence>
<dbReference type="Proteomes" id="UP000054761">
    <property type="component" value="Unassembled WGS sequence"/>
</dbReference>
<proteinExistence type="inferred from homology"/>
<dbReference type="Pfam" id="PF01503">
    <property type="entry name" value="PRA-PH"/>
    <property type="match status" value="1"/>
</dbReference>
<keyword evidence="9 15" id="KW-0028">Amino-acid biosynthesis</keyword>
<comment type="subcellular location">
    <subcellularLocation>
        <location evidence="3 15">Cytoplasm</location>
    </subcellularLocation>
</comment>
<evidence type="ECO:0000256" key="3">
    <source>
        <dbReference type="ARBA" id="ARBA00004496"/>
    </source>
</evidence>
<dbReference type="GO" id="GO:0000105">
    <property type="term" value="P:L-histidine biosynthetic process"/>
    <property type="evidence" value="ECO:0007669"/>
    <property type="project" value="UniProtKB-UniRule"/>
</dbReference>
<evidence type="ECO:0000313" key="20">
    <source>
        <dbReference type="Proteomes" id="UP000295517"/>
    </source>
</evidence>
<evidence type="ECO:0000256" key="4">
    <source>
        <dbReference type="ARBA" id="ARBA00005169"/>
    </source>
</evidence>
<dbReference type="GO" id="GO:0004635">
    <property type="term" value="F:phosphoribosyl-AMP cyclohydrolase activity"/>
    <property type="evidence" value="ECO:0007669"/>
    <property type="project" value="UniProtKB-UniRule"/>
</dbReference>
<dbReference type="NCBIfam" id="NF000768">
    <property type="entry name" value="PRK00051.1"/>
    <property type="match status" value="1"/>
</dbReference>
<evidence type="ECO:0000256" key="6">
    <source>
        <dbReference type="ARBA" id="ARBA00007731"/>
    </source>
</evidence>
<feature type="region of interest" description="Phosphoribosyl-AMP cyclohydrolase" evidence="15">
    <location>
        <begin position="1"/>
        <end position="114"/>
    </location>
</feature>
<evidence type="ECO:0000256" key="2">
    <source>
        <dbReference type="ARBA" id="ARBA00001460"/>
    </source>
</evidence>
<dbReference type="SUPFAM" id="SSF141734">
    <property type="entry name" value="HisI-like"/>
    <property type="match status" value="1"/>
</dbReference>
<dbReference type="STRING" id="454.Lisr_0749"/>
<dbReference type="SUPFAM" id="SSF101386">
    <property type="entry name" value="all-alpha NTP pyrophosphatases"/>
    <property type="match status" value="1"/>
</dbReference>
<reference evidence="17 19" key="1">
    <citation type="submission" date="2015-11" db="EMBL/GenBank/DDBJ databases">
        <title>Genomic analysis of 38 Legionella species identifies large and diverse effector repertoires.</title>
        <authorList>
            <person name="Burstein D."/>
            <person name="Amaro F."/>
            <person name="Zusman T."/>
            <person name="Lifshitz Z."/>
            <person name="Cohen O."/>
            <person name="Gilbert J.A."/>
            <person name="Pupko T."/>
            <person name="Shuman H.A."/>
            <person name="Segal G."/>
        </authorList>
    </citation>
    <scope>NUCLEOTIDE SEQUENCE [LARGE SCALE GENOMIC DNA]</scope>
    <source>
        <strain evidence="17 19">Bercovier 4</strain>
    </source>
</reference>
<dbReference type="HAMAP" id="MF_01019">
    <property type="entry name" value="HisIE"/>
    <property type="match status" value="1"/>
</dbReference>
<evidence type="ECO:0000256" key="1">
    <source>
        <dbReference type="ARBA" id="ARBA00000024"/>
    </source>
</evidence>
<feature type="domain" description="Phosphoribosyl-AMP cyclohydrolase" evidence="16">
    <location>
        <begin position="31"/>
        <end position="104"/>
    </location>
</feature>
<name>A0A0W0WDS5_9GAMM</name>
<keyword evidence="8 15" id="KW-0963">Cytoplasm</keyword>
<evidence type="ECO:0000313" key="17">
    <source>
        <dbReference type="EMBL" id="KTD30487.1"/>
    </source>
</evidence>
<evidence type="ECO:0000256" key="10">
    <source>
        <dbReference type="ARBA" id="ARBA00022741"/>
    </source>
</evidence>
<comment type="pathway">
    <text evidence="4 15">Amino-acid biosynthesis; L-histidine biosynthesis; L-histidine from 5-phospho-alpha-D-ribose 1-diphosphate: step 3/9.</text>
</comment>
<sequence length="203" mass="22943">MYELMNKLDWQKMNGLIPAVIQDEHTGRVLMLGYMNREALELTLKTGQLTFYSRSKQRLWRKGETSGNTVEVKSISTDCDADSLLIMAKPAGPCCHLGEESCFQGSNTQPPLIFLQQLIQLIKSRSEQTVENSYTNQLFYAGVKRCAQKVGEEAVETAIAAVSEPPEFFLNEAADLMFHFLVLLQACETDFYELMAVLQARHH</sequence>
<keyword evidence="10 15" id="KW-0547">Nucleotide-binding</keyword>
<dbReference type="RefSeq" id="WP_058501135.1">
    <property type="nucleotide sequence ID" value="NZ_CAAAJA010000035.1"/>
</dbReference>
<dbReference type="GO" id="GO:0005737">
    <property type="term" value="C:cytoplasm"/>
    <property type="evidence" value="ECO:0007669"/>
    <property type="project" value="UniProtKB-SubCell"/>
</dbReference>
<evidence type="ECO:0000256" key="12">
    <source>
        <dbReference type="ARBA" id="ARBA00022840"/>
    </source>
</evidence>
<evidence type="ECO:0000313" key="19">
    <source>
        <dbReference type="Proteomes" id="UP000054761"/>
    </source>
</evidence>
<evidence type="ECO:0000256" key="9">
    <source>
        <dbReference type="ARBA" id="ARBA00022605"/>
    </source>
</evidence>
<dbReference type="InterPro" id="IPR038019">
    <property type="entry name" value="PRib_AMP_CycHydrolase_sf"/>
</dbReference>
<keyword evidence="13 15" id="KW-0368">Histidine biosynthesis</keyword>
<dbReference type="PANTHER" id="PTHR42945:SF9">
    <property type="entry name" value="HISTIDINE BIOSYNTHESIS BIFUNCTIONAL PROTEIN HISIE"/>
    <property type="match status" value="1"/>
</dbReference>
<dbReference type="GO" id="GO:0005524">
    <property type="term" value="F:ATP binding"/>
    <property type="evidence" value="ECO:0007669"/>
    <property type="project" value="UniProtKB-KW"/>
</dbReference>
<dbReference type="AlphaFoldDB" id="A0A0W0WDS5"/>
<evidence type="ECO:0000256" key="13">
    <source>
        <dbReference type="ARBA" id="ARBA00023102"/>
    </source>
</evidence>
<reference evidence="18 20" key="2">
    <citation type="submission" date="2019-03" db="EMBL/GenBank/DDBJ databases">
        <title>Diverse conjugative elements silence natural transformation in Legionella species.</title>
        <authorList>
            <person name="Durieux I."/>
            <person name="Ginevra C."/>
            <person name="Attaiech L."/>
            <person name="Picq K."/>
            <person name="Juan P.A."/>
            <person name="Jarraud S."/>
            <person name="Charpentier X."/>
        </authorList>
    </citation>
    <scope>NUCLEOTIDE SEQUENCE [LARGE SCALE GENOMIC DNA]</scope>
    <source>
        <strain evidence="18 20">HL-0427-4011</strain>
    </source>
</reference>
<evidence type="ECO:0000256" key="14">
    <source>
        <dbReference type="ARBA" id="ARBA00023268"/>
    </source>
</evidence>
<accession>A0A0W0WDS5</accession>
<gene>
    <name evidence="15 17" type="primary">hisI</name>
    <name evidence="15" type="synonym">hisIE</name>
    <name evidence="18" type="ORF">E3983_03320</name>
    <name evidence="17" type="ORF">Lisr_0749</name>
</gene>
<comment type="pathway">
    <text evidence="5 15">Amino-acid biosynthesis; L-histidine biosynthesis; L-histidine from 5-phospho-alpha-D-ribose 1-diphosphate: step 2/9.</text>
</comment>
<dbReference type="FunFam" id="3.10.20.810:FF:000001">
    <property type="entry name" value="Histidine biosynthesis bifunctional protein HisIE"/>
    <property type="match status" value="1"/>
</dbReference>
<dbReference type="GO" id="GO:0004636">
    <property type="term" value="F:phosphoribosyl-ATP diphosphatase activity"/>
    <property type="evidence" value="ECO:0007669"/>
    <property type="project" value="UniProtKB-UniRule"/>
</dbReference>
<dbReference type="InterPro" id="IPR023019">
    <property type="entry name" value="His_synth_HisIE"/>
</dbReference>
<organism evidence="17 19">
    <name type="scientific">Legionella israelensis</name>
    <dbReference type="NCBI Taxonomy" id="454"/>
    <lineage>
        <taxon>Bacteria</taxon>
        <taxon>Pseudomonadati</taxon>
        <taxon>Pseudomonadota</taxon>
        <taxon>Gammaproteobacteria</taxon>
        <taxon>Legionellales</taxon>
        <taxon>Legionellaceae</taxon>
        <taxon>Legionella</taxon>
    </lineage>
</organism>
<dbReference type="InterPro" id="IPR008179">
    <property type="entry name" value="HisE"/>
</dbReference>
<evidence type="ECO:0000256" key="8">
    <source>
        <dbReference type="ARBA" id="ARBA00022490"/>
    </source>
</evidence>
<dbReference type="EMBL" id="LNYH01000032">
    <property type="protein sequence ID" value="KTD30487.1"/>
    <property type="molecule type" value="Genomic_DNA"/>
</dbReference>
<evidence type="ECO:0000256" key="11">
    <source>
        <dbReference type="ARBA" id="ARBA00022801"/>
    </source>
</evidence>
<dbReference type="Pfam" id="PF01502">
    <property type="entry name" value="PRA-CH"/>
    <property type="match status" value="1"/>
</dbReference>
<dbReference type="PANTHER" id="PTHR42945">
    <property type="entry name" value="HISTIDINE BIOSYNTHESIS BIFUNCTIONAL PROTEIN"/>
    <property type="match status" value="1"/>
</dbReference>
<keyword evidence="11 15" id="KW-0378">Hydrolase</keyword>
<dbReference type="CDD" id="cd11534">
    <property type="entry name" value="NTP-PPase_HisIE_like"/>
    <property type="match status" value="1"/>
</dbReference>
<evidence type="ECO:0000256" key="7">
    <source>
        <dbReference type="ARBA" id="ARBA00008299"/>
    </source>
</evidence>
<dbReference type="PATRIC" id="fig|454.4.peg.806"/>
<feature type="region of interest" description="Phosphoribosyl-ATP pyrophosphohydrolase" evidence="15">
    <location>
        <begin position="115"/>
        <end position="203"/>
    </location>
</feature>
<protein>
    <recommendedName>
        <fullName evidence="15">Histidine biosynthesis bifunctional protein HisIE</fullName>
    </recommendedName>
    <domain>
        <recommendedName>
            <fullName evidence="15">Phosphoribosyl-AMP cyclohydrolase</fullName>
            <shortName evidence="15">PRA-CH</shortName>
            <ecNumber evidence="15">3.5.4.19</ecNumber>
        </recommendedName>
    </domain>
    <domain>
        <recommendedName>
            <fullName evidence="15">Phosphoribosyl-ATP pyrophosphatase</fullName>
            <shortName evidence="15">PRA-PH</shortName>
            <ecNumber evidence="15">3.6.1.31</ecNumber>
        </recommendedName>
    </domain>
</protein>
<dbReference type="Proteomes" id="UP000295517">
    <property type="component" value="Chromosome"/>
</dbReference>
<dbReference type="EMBL" id="CP038254">
    <property type="protein sequence ID" value="QBR83479.1"/>
    <property type="molecule type" value="Genomic_DNA"/>
</dbReference>
<evidence type="ECO:0000259" key="16">
    <source>
        <dbReference type="Pfam" id="PF01502"/>
    </source>
</evidence>
<dbReference type="UniPathway" id="UPA00031">
    <property type="reaction ID" value="UER00007"/>
</dbReference>
<keyword evidence="19" id="KW-1185">Reference proteome</keyword>
<comment type="similarity">
    <text evidence="7 15">In the N-terminal section; belongs to the PRA-CH family.</text>
</comment>
<dbReference type="EC" id="3.6.1.31" evidence="15"/>
<evidence type="ECO:0000256" key="5">
    <source>
        <dbReference type="ARBA" id="ARBA00005204"/>
    </source>
</evidence>
<dbReference type="InterPro" id="IPR021130">
    <property type="entry name" value="PRib-ATP_PPHydrolase-like"/>
</dbReference>
<evidence type="ECO:0000256" key="15">
    <source>
        <dbReference type="HAMAP-Rule" id="MF_01019"/>
    </source>
</evidence>
<comment type="catalytic activity">
    <reaction evidence="2 15">
        <text>1-(5-phospho-beta-D-ribosyl)-ATP + H2O = 1-(5-phospho-beta-D-ribosyl)-5'-AMP + diphosphate + H(+)</text>
        <dbReference type="Rhea" id="RHEA:22828"/>
        <dbReference type="ChEBI" id="CHEBI:15377"/>
        <dbReference type="ChEBI" id="CHEBI:15378"/>
        <dbReference type="ChEBI" id="CHEBI:33019"/>
        <dbReference type="ChEBI" id="CHEBI:59457"/>
        <dbReference type="ChEBI" id="CHEBI:73183"/>
        <dbReference type="EC" id="3.6.1.31"/>
    </reaction>
</comment>
<keyword evidence="12 15" id="KW-0067">ATP-binding</keyword>
<dbReference type="Gene3D" id="1.10.287.1080">
    <property type="entry name" value="MazG-like"/>
    <property type="match status" value="1"/>
</dbReference>
<dbReference type="EC" id="3.5.4.19" evidence="15"/>
<dbReference type="NCBIfam" id="TIGR03188">
    <property type="entry name" value="histidine_hisI"/>
    <property type="match status" value="1"/>
</dbReference>
<dbReference type="OrthoDB" id="9795769at2"/>
<keyword evidence="14 15" id="KW-0511">Multifunctional enzyme</keyword>
<comment type="catalytic activity">
    <reaction evidence="1 15">
        <text>1-(5-phospho-beta-D-ribosyl)-5'-AMP + H2O = 1-(5-phospho-beta-D-ribosyl)-5-[(5-phospho-beta-D-ribosylamino)methylideneamino]imidazole-4-carboxamide</text>
        <dbReference type="Rhea" id="RHEA:20049"/>
        <dbReference type="ChEBI" id="CHEBI:15377"/>
        <dbReference type="ChEBI" id="CHEBI:58435"/>
        <dbReference type="ChEBI" id="CHEBI:59457"/>
        <dbReference type="EC" id="3.5.4.19"/>
    </reaction>
</comment>
<dbReference type="NCBIfam" id="NF002747">
    <property type="entry name" value="PRK02759.1"/>
    <property type="match status" value="1"/>
</dbReference>
<dbReference type="InterPro" id="IPR002496">
    <property type="entry name" value="PRib_AMP_CycHydrolase_dom"/>
</dbReference>